<gene>
    <name evidence="1" type="ORF">JEU22_04685</name>
</gene>
<comment type="caution">
    <text evidence="1">The sequence shown here is derived from an EMBL/GenBank/DDBJ whole genome shotgun (WGS) entry which is preliminary data.</text>
</comment>
<evidence type="ECO:0000313" key="1">
    <source>
        <dbReference type="EMBL" id="MBI6883201.1"/>
    </source>
</evidence>
<dbReference type="EMBL" id="JAEHTE010000002">
    <property type="protein sequence ID" value="MBI6883201.1"/>
    <property type="molecule type" value="Genomic_DNA"/>
</dbReference>
<protein>
    <submittedName>
        <fullName evidence="1">Uncharacterized protein</fullName>
    </submittedName>
</protein>
<dbReference type="RefSeq" id="WP_198746815.1">
    <property type="nucleotide sequence ID" value="NZ_JAEHTE010000002.1"/>
</dbReference>
<name>A0A8I1ECM1_PSEPU</name>
<accession>A0A8I1ECM1</accession>
<evidence type="ECO:0000313" key="2">
    <source>
        <dbReference type="Proteomes" id="UP000637061"/>
    </source>
</evidence>
<sequence>MKILHSDLVAQALEQLGPPLTAEPPIHHFKAYTQLIRGLSLHVSGAPDMAYMTLSRYIDKGPPIDVSEELAEVAPVHFYWRTAIMRMFEIANDKAPIALGDIRWLQKIDPILFTALSLVVNEKLHLVCFRLMHHYRLEVAQERAIGFLGLEESMQRTPHERKVAMYLKKLAEEQAAKAPKTPATPPPDTRGFIEKLLDLFKKPKKD</sequence>
<dbReference type="Proteomes" id="UP000637061">
    <property type="component" value="Unassembled WGS sequence"/>
</dbReference>
<reference evidence="1" key="1">
    <citation type="submission" date="2020-12" db="EMBL/GenBank/DDBJ databases">
        <title>Enhanced detection system for hospital associated transmission using whole genome sequencing surveillance.</title>
        <authorList>
            <person name="Harrison L.H."/>
            <person name="Van Tyne D."/>
            <person name="Marsh J.W."/>
            <person name="Griffith M.P."/>
            <person name="Snyder D.J."/>
            <person name="Cooper V.S."/>
            <person name="Mustapha M."/>
        </authorList>
    </citation>
    <scope>NUCLEOTIDE SEQUENCE</scope>
    <source>
        <strain evidence="1">PSB00042</strain>
    </source>
</reference>
<dbReference type="AlphaFoldDB" id="A0A8I1ECM1"/>
<organism evidence="1 2">
    <name type="scientific">Pseudomonas putida</name>
    <name type="common">Arthrobacter siderocapsulatus</name>
    <dbReference type="NCBI Taxonomy" id="303"/>
    <lineage>
        <taxon>Bacteria</taxon>
        <taxon>Pseudomonadati</taxon>
        <taxon>Pseudomonadota</taxon>
        <taxon>Gammaproteobacteria</taxon>
        <taxon>Pseudomonadales</taxon>
        <taxon>Pseudomonadaceae</taxon>
        <taxon>Pseudomonas</taxon>
    </lineage>
</organism>
<proteinExistence type="predicted"/>